<feature type="coiled-coil region" evidence="1">
    <location>
        <begin position="406"/>
        <end position="433"/>
    </location>
</feature>
<keyword evidence="2" id="KW-1133">Transmembrane helix</keyword>
<sequence length="672" mass="75213">MEITKLWNISDNVLFYLAIAVVFVVATIIEVRRVSQYLDKTKAAINFLSHKKGEYVKVSPWLHEHLDPEDINIVRQKGDKNCKFIFIKYPSDLARPVPRTSLRFVTTLCTAIGVLGTFYGIQQGLQGINLSTEDSKQLMTASTELLAGMKTAFSTSLMGLGSGSLFTLVLFGSDLVRQKRRDSLRHKLKAIATLKTTENDNLEVAQALTLVAQNLTGFKQLKAEDIGQAVGKSIAEQFAGLNQLSPQSIGESVKQQISPLLRNIFNEQRRLRELQENQGQRVLEELINDLRIQVLEPIAERLDKSAELTQQASTAVLNLHQDLGGISESLANSILTIQNFQQETLVQLQGFAHNLGDTLNDFKTDTRDVLQQTSQEIHHAVDQSIEGMTAQRSAFEASAVQAADTFRGIREELQTALKERATVEQEMLQATQTGIIQILTQANRTFHEQTNTLKTVGEEASGLMNDAKDNLLATLGNIDERLTATRQTVEDDLTRFRKEYQRNLQMFFEEQNTLLEDTLGKQQEGLSGVVNHLDQVFRDECQRRSELTQEVDASMTKIQESVAQIHKLVIAAGLNDGQRLMQLENLARSIGEQLQIVDNSYSNLNQKFDHSLDAWQSHLERSMQRTVDLQVNFFQQADTSMARVCGDLLRTAEVLVAANDHHQSGKGASNHG</sequence>
<organism evidence="3 4">
    <name type="scientific">Nodularia spumigena UHCC 0039</name>
    <dbReference type="NCBI Taxonomy" id="1914872"/>
    <lineage>
        <taxon>Bacteria</taxon>
        <taxon>Bacillati</taxon>
        <taxon>Cyanobacteriota</taxon>
        <taxon>Cyanophyceae</taxon>
        <taxon>Nostocales</taxon>
        <taxon>Nodulariaceae</taxon>
        <taxon>Nodularia</taxon>
    </lineage>
</organism>
<evidence type="ECO:0008006" key="5">
    <source>
        <dbReference type="Google" id="ProtNLM"/>
    </source>
</evidence>
<dbReference type="Proteomes" id="UP000244056">
    <property type="component" value="Chromosome"/>
</dbReference>
<keyword evidence="2" id="KW-0812">Transmembrane</keyword>
<proteinExistence type="predicted"/>
<evidence type="ECO:0000256" key="1">
    <source>
        <dbReference type="SAM" id="Coils"/>
    </source>
</evidence>
<evidence type="ECO:0000313" key="4">
    <source>
        <dbReference type="Proteomes" id="UP000244056"/>
    </source>
</evidence>
<name>A0A2S0Q8U1_NODSP</name>
<accession>A0A2S0Q8U1</accession>
<dbReference type="RefSeq" id="WP_107806456.1">
    <property type="nucleotide sequence ID" value="NZ_CAWNZE010000001.1"/>
</dbReference>
<protein>
    <recommendedName>
        <fullName evidence="5">MotA/TolQ/ExbB proton channel domain-containing protein</fullName>
    </recommendedName>
</protein>
<evidence type="ECO:0000313" key="3">
    <source>
        <dbReference type="EMBL" id="AVZ30720.1"/>
    </source>
</evidence>
<keyword evidence="2" id="KW-0472">Membrane</keyword>
<gene>
    <name evidence="3" type="ORF">BMF81_02612</name>
</gene>
<feature type="transmembrane region" description="Helical" evidence="2">
    <location>
        <begin position="13"/>
        <end position="31"/>
    </location>
</feature>
<dbReference type="KEGG" id="nsp:BMF81_02612"/>
<dbReference type="AlphaFoldDB" id="A0A2S0Q8U1"/>
<keyword evidence="1" id="KW-0175">Coiled coil</keyword>
<reference evidence="3 4" key="1">
    <citation type="submission" date="2017-03" db="EMBL/GenBank/DDBJ databases">
        <title>Comparative genomics of the toxic Baltic Sea cyanobacteria Nodularia spumigena UHCC 0039 and its response on varying salinity.</title>
        <authorList>
            <person name="Teikari J.E."/>
        </authorList>
    </citation>
    <scope>NUCLEOTIDE SEQUENCE [LARGE SCALE GENOMIC DNA]</scope>
    <source>
        <strain evidence="3 4">UHCC 0039</strain>
    </source>
</reference>
<dbReference type="EMBL" id="CP020114">
    <property type="protein sequence ID" value="AVZ30720.1"/>
    <property type="molecule type" value="Genomic_DNA"/>
</dbReference>
<evidence type="ECO:0000256" key="2">
    <source>
        <dbReference type="SAM" id="Phobius"/>
    </source>
</evidence>